<feature type="transmembrane region" description="Helical" evidence="1">
    <location>
        <begin position="56"/>
        <end position="73"/>
    </location>
</feature>
<dbReference type="eggNOG" id="COG3152">
    <property type="taxonomic scope" value="Bacteria"/>
</dbReference>
<dbReference type="InterPro" id="IPR008523">
    <property type="entry name" value="DUF805"/>
</dbReference>
<dbReference type="PANTHER" id="PTHR34980:SF2">
    <property type="entry name" value="INNER MEMBRANE PROTEIN YHAH-RELATED"/>
    <property type="match status" value="1"/>
</dbReference>
<reference evidence="3" key="1">
    <citation type="submission" date="2017-04" db="EMBL/GenBank/DDBJ databases">
        <title>Function of individual gut microbiota members based on whole genome sequencing of pure cultures obtained from chicken caecum.</title>
        <authorList>
            <person name="Medvecky M."/>
            <person name="Cejkova D."/>
            <person name="Polansky O."/>
            <person name="Karasova D."/>
            <person name="Kubasova T."/>
            <person name="Cizek A."/>
            <person name="Rychlik I."/>
        </authorList>
    </citation>
    <scope>NUCLEOTIDE SEQUENCE [LARGE SCALE GENOMIC DNA]</scope>
    <source>
        <strain evidence="3">An90</strain>
    </source>
</reference>
<evidence type="ECO:0008006" key="4">
    <source>
        <dbReference type="Google" id="ProtNLM"/>
    </source>
</evidence>
<evidence type="ECO:0000313" key="2">
    <source>
        <dbReference type="EMBL" id="OUN03761.1"/>
    </source>
</evidence>
<accession>A0A1Y3QVP6</accession>
<dbReference type="Pfam" id="PF05656">
    <property type="entry name" value="DUF805"/>
    <property type="match status" value="1"/>
</dbReference>
<protein>
    <recommendedName>
        <fullName evidence="4">DUF805 domain-containing protein</fullName>
    </recommendedName>
</protein>
<evidence type="ECO:0000256" key="1">
    <source>
        <dbReference type="SAM" id="Phobius"/>
    </source>
</evidence>
<keyword evidence="1" id="KW-0812">Transmembrane</keyword>
<proteinExistence type="predicted"/>
<feature type="transmembrane region" description="Helical" evidence="1">
    <location>
        <begin position="85"/>
        <end position="106"/>
    </location>
</feature>
<dbReference type="OrthoDB" id="9812349at2"/>
<dbReference type="Proteomes" id="UP000195772">
    <property type="component" value="Unassembled WGS sequence"/>
</dbReference>
<keyword evidence="1" id="KW-1133">Transmembrane helix</keyword>
<dbReference type="AlphaFoldDB" id="A0A1Y3QVP6"/>
<keyword evidence="1" id="KW-0472">Membrane</keyword>
<evidence type="ECO:0000313" key="3">
    <source>
        <dbReference type="Proteomes" id="UP000195772"/>
    </source>
</evidence>
<dbReference type="PANTHER" id="PTHR34980">
    <property type="entry name" value="INNER MEMBRANE PROTEIN-RELATED-RELATED"/>
    <property type="match status" value="1"/>
</dbReference>
<gene>
    <name evidence="2" type="ORF">B5G41_04655</name>
</gene>
<dbReference type="EMBL" id="NFHB01000003">
    <property type="protein sequence ID" value="OUN03761.1"/>
    <property type="molecule type" value="Genomic_DNA"/>
</dbReference>
<feature type="transmembrane region" description="Helical" evidence="1">
    <location>
        <begin position="23"/>
        <end position="44"/>
    </location>
</feature>
<dbReference type="GO" id="GO:0005886">
    <property type="term" value="C:plasma membrane"/>
    <property type="evidence" value="ECO:0007669"/>
    <property type="project" value="TreeGrafter"/>
</dbReference>
<name>A0A1Y3QVP6_9BACT</name>
<organism evidence="2 3">
    <name type="scientific">Alistipes onderdonkii</name>
    <dbReference type="NCBI Taxonomy" id="328813"/>
    <lineage>
        <taxon>Bacteria</taxon>
        <taxon>Pseudomonadati</taxon>
        <taxon>Bacteroidota</taxon>
        <taxon>Bacteroidia</taxon>
        <taxon>Bacteroidales</taxon>
        <taxon>Rikenellaceae</taxon>
        <taxon>Alistipes</taxon>
    </lineage>
</organism>
<dbReference type="RefSeq" id="WP_087401526.1">
    <property type="nucleotide sequence ID" value="NZ_NFHB01000003.1"/>
</dbReference>
<sequence length="154" mass="17230">MKWFVKCLRHYADFRGRASMPEFWYFVLGLFLVLFLLLAVILGVSALCTVGATSRRYVVCLVGLPFVMPYLAVMVRRLHDCGRSGWWAGGYLAVSIAGRVVSHFSLKPGGAAWLTDADLGLAILQGVYLIFLFYWWCRPGVPGENKYGSDPKAE</sequence>
<comment type="caution">
    <text evidence="2">The sequence shown here is derived from an EMBL/GenBank/DDBJ whole genome shotgun (WGS) entry which is preliminary data.</text>
</comment>
<feature type="transmembrane region" description="Helical" evidence="1">
    <location>
        <begin position="118"/>
        <end position="137"/>
    </location>
</feature>